<dbReference type="InterPro" id="IPR036457">
    <property type="entry name" value="PPM-type-like_dom_sf"/>
</dbReference>
<sequence length="150" mass="17280">MEKSLDMIGEDPQFMEGRRAVVTFDDRDWKKNGHQSPPYCVSLSPCVRRYDLLHGDMLKFASDGFRDWMDGIPAENRLNIIMSLANEKEPQKLGHACIRPEFENNAAELLIKMFFFFGQDSEKMAKELPDSERDDISVVIVDFGWGGRDE</sequence>
<dbReference type="AlphaFoldDB" id="A0A8H6XGK5"/>
<reference evidence="1" key="1">
    <citation type="submission" date="2020-05" db="EMBL/GenBank/DDBJ databases">
        <title>Mycena genomes resolve the evolution of fungal bioluminescence.</title>
        <authorList>
            <person name="Tsai I.J."/>
        </authorList>
    </citation>
    <scope>NUCLEOTIDE SEQUENCE</scope>
    <source>
        <strain evidence="1">CCC161011</strain>
    </source>
</reference>
<evidence type="ECO:0000313" key="1">
    <source>
        <dbReference type="EMBL" id="KAF7341100.1"/>
    </source>
</evidence>
<accession>A0A8H6XGK5</accession>
<organism evidence="1 2">
    <name type="scientific">Mycena venus</name>
    <dbReference type="NCBI Taxonomy" id="2733690"/>
    <lineage>
        <taxon>Eukaryota</taxon>
        <taxon>Fungi</taxon>
        <taxon>Dikarya</taxon>
        <taxon>Basidiomycota</taxon>
        <taxon>Agaricomycotina</taxon>
        <taxon>Agaricomycetes</taxon>
        <taxon>Agaricomycetidae</taxon>
        <taxon>Agaricales</taxon>
        <taxon>Marasmiineae</taxon>
        <taxon>Mycenaceae</taxon>
        <taxon>Mycena</taxon>
    </lineage>
</organism>
<gene>
    <name evidence="1" type="ORF">MVEN_01844200</name>
</gene>
<proteinExistence type="predicted"/>
<name>A0A8H6XGK5_9AGAR</name>
<evidence type="ECO:0000313" key="2">
    <source>
        <dbReference type="Proteomes" id="UP000620124"/>
    </source>
</evidence>
<keyword evidence="2" id="KW-1185">Reference proteome</keyword>
<protein>
    <submittedName>
        <fullName evidence="1">PPM-type phosphatase domain-containing protein</fullName>
    </submittedName>
</protein>
<dbReference type="SUPFAM" id="SSF81606">
    <property type="entry name" value="PP2C-like"/>
    <property type="match status" value="1"/>
</dbReference>
<comment type="caution">
    <text evidence="1">The sequence shown here is derived from an EMBL/GenBank/DDBJ whole genome shotgun (WGS) entry which is preliminary data.</text>
</comment>
<dbReference type="EMBL" id="JACAZI010000018">
    <property type="protein sequence ID" value="KAF7341100.1"/>
    <property type="molecule type" value="Genomic_DNA"/>
</dbReference>
<dbReference type="Proteomes" id="UP000620124">
    <property type="component" value="Unassembled WGS sequence"/>
</dbReference>
<dbReference type="Gene3D" id="3.60.40.10">
    <property type="entry name" value="PPM-type phosphatase domain"/>
    <property type="match status" value="1"/>
</dbReference>